<evidence type="ECO:0000256" key="1">
    <source>
        <dbReference type="SAM" id="MobiDB-lite"/>
    </source>
</evidence>
<evidence type="ECO:0000256" key="2">
    <source>
        <dbReference type="SAM" id="SignalP"/>
    </source>
</evidence>
<dbReference type="AlphaFoldDB" id="T1GAT5"/>
<reference evidence="4" key="1">
    <citation type="submission" date="2013-02" db="EMBL/GenBank/DDBJ databases">
        <authorList>
            <person name="Hughes D."/>
        </authorList>
    </citation>
    <scope>NUCLEOTIDE SEQUENCE</scope>
    <source>
        <strain>Durham</strain>
        <strain evidence="4">NC isolate 2 -- Noor lab</strain>
    </source>
</reference>
<evidence type="ECO:0000313" key="4">
    <source>
        <dbReference type="Proteomes" id="UP000015102"/>
    </source>
</evidence>
<name>T1GAT5_MEGSC</name>
<feature type="signal peptide" evidence="2">
    <location>
        <begin position="1"/>
        <end position="17"/>
    </location>
</feature>
<evidence type="ECO:0000313" key="3">
    <source>
        <dbReference type="EnsemblMetazoa" id="MESCA000346-PA"/>
    </source>
</evidence>
<dbReference type="EMBL" id="CAQQ02391540">
    <property type="status" value="NOT_ANNOTATED_CDS"/>
    <property type="molecule type" value="Genomic_DNA"/>
</dbReference>
<sequence>MIKFMVLAVLSVASVQCGIVPVASTFSAHRINHAIAHPVAAAPVAPAPVNFAVPQAVPFGGHYHGHVPVPAPVNFAAPAPVNFAAPAPVNFAANFAAPSPYYPHYHVPYNYPQYGFPPQQYAFPGAQNAPVPQGPQPMNDAAPASASPAPVNDAPQQQGPVSFSSQIFQMGPGALNGQNFNAPSPAPAQVDEQQAQAAPAQQAQADAAQQQPQQAQQQQQPQVVDHQQQAFASPFFSHF</sequence>
<dbReference type="HOGENOM" id="CLU_1162309_0_0_1"/>
<feature type="chain" id="PRO_5004577217" description="VM domain-containing protein" evidence="2">
    <location>
        <begin position="18"/>
        <end position="239"/>
    </location>
</feature>
<organism evidence="3 4">
    <name type="scientific">Megaselia scalaris</name>
    <name type="common">Humpbacked fly</name>
    <name type="synonym">Phora scalaris</name>
    <dbReference type="NCBI Taxonomy" id="36166"/>
    <lineage>
        <taxon>Eukaryota</taxon>
        <taxon>Metazoa</taxon>
        <taxon>Ecdysozoa</taxon>
        <taxon>Arthropoda</taxon>
        <taxon>Hexapoda</taxon>
        <taxon>Insecta</taxon>
        <taxon>Pterygota</taxon>
        <taxon>Neoptera</taxon>
        <taxon>Endopterygota</taxon>
        <taxon>Diptera</taxon>
        <taxon>Brachycera</taxon>
        <taxon>Muscomorpha</taxon>
        <taxon>Platypezoidea</taxon>
        <taxon>Phoridae</taxon>
        <taxon>Megaseliini</taxon>
        <taxon>Megaselia</taxon>
    </lineage>
</organism>
<feature type="region of interest" description="Disordered" evidence="1">
    <location>
        <begin position="122"/>
        <end position="160"/>
    </location>
</feature>
<dbReference type="Proteomes" id="UP000015102">
    <property type="component" value="Unassembled WGS sequence"/>
</dbReference>
<keyword evidence="2" id="KW-0732">Signal</keyword>
<keyword evidence="4" id="KW-1185">Reference proteome</keyword>
<feature type="compositionally biased region" description="Low complexity" evidence="1">
    <location>
        <begin position="139"/>
        <end position="155"/>
    </location>
</feature>
<accession>T1GAT5</accession>
<feature type="region of interest" description="Disordered" evidence="1">
    <location>
        <begin position="172"/>
        <end position="227"/>
    </location>
</feature>
<feature type="compositionally biased region" description="Low complexity" evidence="1">
    <location>
        <begin position="187"/>
        <end position="227"/>
    </location>
</feature>
<dbReference type="EnsemblMetazoa" id="MESCA000346-RA">
    <property type="protein sequence ID" value="MESCA000346-PA"/>
    <property type="gene ID" value="MESCA000346"/>
</dbReference>
<reference evidence="3" key="2">
    <citation type="submission" date="2015-06" db="UniProtKB">
        <authorList>
            <consortium name="EnsemblMetazoa"/>
        </authorList>
    </citation>
    <scope>IDENTIFICATION</scope>
</reference>
<evidence type="ECO:0008006" key="5">
    <source>
        <dbReference type="Google" id="ProtNLM"/>
    </source>
</evidence>
<proteinExistence type="predicted"/>
<protein>
    <recommendedName>
        <fullName evidence="5">VM domain-containing protein</fullName>
    </recommendedName>
</protein>